<dbReference type="InterPro" id="IPR001647">
    <property type="entry name" value="HTH_TetR"/>
</dbReference>
<keyword evidence="5" id="KW-1185">Reference proteome</keyword>
<dbReference type="InterPro" id="IPR036271">
    <property type="entry name" value="Tet_transcr_reg_TetR-rel_C_sf"/>
</dbReference>
<evidence type="ECO:0000259" key="3">
    <source>
        <dbReference type="PROSITE" id="PS50977"/>
    </source>
</evidence>
<dbReference type="SUPFAM" id="SSF48498">
    <property type="entry name" value="Tetracyclin repressor-like, C-terminal domain"/>
    <property type="match status" value="1"/>
</dbReference>
<evidence type="ECO:0000256" key="1">
    <source>
        <dbReference type="ARBA" id="ARBA00023125"/>
    </source>
</evidence>
<organism evidence="4 5">
    <name type="scientific">Actinomycetospora endophytica</name>
    <dbReference type="NCBI Taxonomy" id="2291215"/>
    <lineage>
        <taxon>Bacteria</taxon>
        <taxon>Bacillati</taxon>
        <taxon>Actinomycetota</taxon>
        <taxon>Actinomycetes</taxon>
        <taxon>Pseudonocardiales</taxon>
        <taxon>Pseudonocardiaceae</taxon>
        <taxon>Actinomycetospora</taxon>
    </lineage>
</organism>
<dbReference type="InterPro" id="IPR009057">
    <property type="entry name" value="Homeodomain-like_sf"/>
</dbReference>
<proteinExistence type="predicted"/>
<name>A0ABS8PE18_9PSEU</name>
<evidence type="ECO:0000313" key="4">
    <source>
        <dbReference type="EMBL" id="MCD2196399.1"/>
    </source>
</evidence>
<evidence type="ECO:0000256" key="2">
    <source>
        <dbReference type="PROSITE-ProRule" id="PRU00335"/>
    </source>
</evidence>
<keyword evidence="1 2" id="KW-0238">DNA-binding</keyword>
<sequence>MRAPGQRAGLDRDAVVTAARAVLDEGSALSMRAVAGRLGVAPNALYSHVDGRDGLLDAVLDDLLGALPLPAGDTDPTAGLTELMTATHELLLAHPGLVPHFVARQGSRGPNAQRLGEAMRVLLTRGGVADRGAQDSAIRVLVVHAIGDAAVAASADGSGPIEPDRLRASYATGLRWLLTGALSRS</sequence>
<evidence type="ECO:0000313" key="5">
    <source>
        <dbReference type="Proteomes" id="UP001199469"/>
    </source>
</evidence>
<feature type="DNA-binding region" description="H-T-H motif" evidence="2">
    <location>
        <begin position="30"/>
        <end position="49"/>
    </location>
</feature>
<dbReference type="EMBL" id="JAJNDB010000006">
    <property type="protein sequence ID" value="MCD2196399.1"/>
    <property type="molecule type" value="Genomic_DNA"/>
</dbReference>
<accession>A0ABS8PE18</accession>
<dbReference type="Proteomes" id="UP001199469">
    <property type="component" value="Unassembled WGS sequence"/>
</dbReference>
<comment type="caution">
    <text evidence="4">The sequence shown here is derived from an EMBL/GenBank/DDBJ whole genome shotgun (WGS) entry which is preliminary data.</text>
</comment>
<protein>
    <submittedName>
        <fullName evidence="4">TetR family transcriptional regulator</fullName>
    </submittedName>
</protein>
<dbReference type="PROSITE" id="PS50977">
    <property type="entry name" value="HTH_TETR_2"/>
    <property type="match status" value="1"/>
</dbReference>
<gene>
    <name evidence="4" type="ORF">LQ327_23775</name>
</gene>
<dbReference type="RefSeq" id="WP_230738265.1">
    <property type="nucleotide sequence ID" value="NZ_JAJNDB010000006.1"/>
</dbReference>
<dbReference type="SUPFAM" id="SSF46689">
    <property type="entry name" value="Homeodomain-like"/>
    <property type="match status" value="1"/>
</dbReference>
<feature type="domain" description="HTH tetR-type" evidence="3">
    <location>
        <begin position="9"/>
        <end position="67"/>
    </location>
</feature>
<dbReference type="Gene3D" id="1.10.357.10">
    <property type="entry name" value="Tetracycline Repressor, domain 2"/>
    <property type="match status" value="1"/>
</dbReference>
<reference evidence="4 5" key="1">
    <citation type="submission" date="2021-11" db="EMBL/GenBank/DDBJ databases">
        <title>Draft genome sequence of Actinomycetospora sp. SF1 isolated from the rhizosphere soil.</title>
        <authorList>
            <person name="Duangmal K."/>
            <person name="Chantavorakit T."/>
        </authorList>
    </citation>
    <scope>NUCLEOTIDE SEQUENCE [LARGE SCALE GENOMIC DNA]</scope>
    <source>
        <strain evidence="4 5">TBRC 5722</strain>
    </source>
</reference>